<dbReference type="GO" id="GO:0016740">
    <property type="term" value="F:transferase activity"/>
    <property type="evidence" value="ECO:0007669"/>
    <property type="project" value="UniProtKB-KW"/>
</dbReference>
<dbReference type="InterPro" id="IPR009288">
    <property type="entry name" value="AIG2-like_dom"/>
</dbReference>
<gene>
    <name evidence="2" type="ORF">AX018_101315</name>
</gene>
<reference evidence="2 3" key="1">
    <citation type="submission" date="2018-06" db="EMBL/GenBank/DDBJ databases">
        <title>Genomic Encyclopedia of Archaeal and Bacterial Type Strains, Phase II (KMG-II): from individual species to whole genera.</title>
        <authorList>
            <person name="Goeker M."/>
        </authorList>
    </citation>
    <scope>NUCLEOTIDE SEQUENCE [LARGE SCALE GENOMIC DNA]</scope>
    <source>
        <strain evidence="2 3">CFPB 3232</strain>
    </source>
</reference>
<accession>A0A328ZCD5</accession>
<dbReference type="AlphaFoldDB" id="A0A328ZCD5"/>
<dbReference type="RefSeq" id="WP_111876869.1">
    <property type="nucleotide sequence ID" value="NZ_CBCSGC010000005.1"/>
</dbReference>
<proteinExistence type="predicted"/>
<dbReference type="Pfam" id="PF06094">
    <property type="entry name" value="GGACT"/>
    <property type="match status" value="1"/>
</dbReference>
<dbReference type="OrthoDB" id="8538589at2"/>
<protein>
    <submittedName>
        <fullName evidence="2">Gamma-glutamylcyclotransferase (GGCT)/AIG2-like uncharacterized protein YtfP</fullName>
    </submittedName>
</protein>
<dbReference type="SUPFAM" id="SSF110857">
    <property type="entry name" value="Gamma-glutamyl cyclotransferase-like"/>
    <property type="match status" value="1"/>
</dbReference>
<name>A0A328ZCD5_9BURK</name>
<dbReference type="EMBL" id="QLTA01000013">
    <property type="protein sequence ID" value="RAR83870.1"/>
    <property type="molecule type" value="Genomic_DNA"/>
</dbReference>
<dbReference type="Gene3D" id="3.10.490.10">
    <property type="entry name" value="Gamma-glutamyl cyclotransferase-like"/>
    <property type="match status" value="1"/>
</dbReference>
<dbReference type="Proteomes" id="UP000248856">
    <property type="component" value="Unassembled WGS sequence"/>
</dbReference>
<evidence type="ECO:0000313" key="3">
    <source>
        <dbReference type="Proteomes" id="UP000248856"/>
    </source>
</evidence>
<comment type="caution">
    <text evidence="2">The sequence shown here is derived from an EMBL/GenBank/DDBJ whole genome shotgun (WGS) entry which is preliminary data.</text>
</comment>
<organism evidence="2 3">
    <name type="scientific">Paracidovorax anthurii</name>
    <dbReference type="NCBI Taxonomy" id="78229"/>
    <lineage>
        <taxon>Bacteria</taxon>
        <taxon>Pseudomonadati</taxon>
        <taxon>Pseudomonadota</taxon>
        <taxon>Betaproteobacteria</taxon>
        <taxon>Burkholderiales</taxon>
        <taxon>Comamonadaceae</taxon>
        <taxon>Paracidovorax</taxon>
    </lineage>
</organism>
<sequence length="142" mass="15396">MPEPLPDSALRHVFVYGTLRRGGRNDITRLAPPPRYLGAATVVGVLYDLGAYPGIALSGPASEGAGRVPVLGEVYAITAELEQRLDRIEEVWPEPSGEYAKREILVRLASGEALICLVYEINPAVLRGAPRLLYGDWMGPRG</sequence>
<dbReference type="InterPro" id="IPR036568">
    <property type="entry name" value="GGCT-like_sf"/>
</dbReference>
<evidence type="ECO:0000259" key="1">
    <source>
        <dbReference type="Pfam" id="PF06094"/>
    </source>
</evidence>
<evidence type="ECO:0000313" key="2">
    <source>
        <dbReference type="EMBL" id="RAR83870.1"/>
    </source>
</evidence>
<keyword evidence="3" id="KW-1185">Reference proteome</keyword>
<dbReference type="CDD" id="cd06661">
    <property type="entry name" value="GGCT_like"/>
    <property type="match status" value="1"/>
</dbReference>
<dbReference type="InterPro" id="IPR013024">
    <property type="entry name" value="GGCT-like"/>
</dbReference>
<keyword evidence="2" id="KW-0808">Transferase</keyword>
<feature type="domain" description="Gamma-glutamylcyclotransferase AIG2-like" evidence="1">
    <location>
        <begin position="13"/>
        <end position="138"/>
    </location>
</feature>